<gene>
    <name evidence="1" type="ORF">SAMEA2273187_01505</name>
</gene>
<dbReference type="AlphaFoldDB" id="A0ABD7KUI0"/>
<name>A0ABD7KUI0_9ENTR</name>
<sequence>MTNRLYEGGFNTHYGLSTRTAIHVILINVV</sequence>
<dbReference type="EMBL" id="FKEV01000004">
    <property type="protein sequence ID" value="SAD98461.1"/>
    <property type="molecule type" value="Genomic_DNA"/>
</dbReference>
<organism evidence="1 2">
    <name type="scientific">Enterobacter hormaechei</name>
    <dbReference type="NCBI Taxonomy" id="158836"/>
    <lineage>
        <taxon>Bacteria</taxon>
        <taxon>Pseudomonadati</taxon>
        <taxon>Pseudomonadota</taxon>
        <taxon>Gammaproteobacteria</taxon>
        <taxon>Enterobacterales</taxon>
        <taxon>Enterobacteriaceae</taxon>
        <taxon>Enterobacter</taxon>
        <taxon>Enterobacter cloacae complex</taxon>
    </lineage>
</organism>
<comment type="caution">
    <text evidence="1">The sequence shown here is derived from an EMBL/GenBank/DDBJ whole genome shotgun (WGS) entry which is preliminary data.</text>
</comment>
<evidence type="ECO:0000313" key="1">
    <source>
        <dbReference type="EMBL" id="SAD98461.1"/>
    </source>
</evidence>
<dbReference type="Proteomes" id="UP000077295">
    <property type="component" value="Unassembled WGS sequence"/>
</dbReference>
<evidence type="ECO:0000313" key="2">
    <source>
        <dbReference type="Proteomes" id="UP000077295"/>
    </source>
</evidence>
<proteinExistence type="predicted"/>
<accession>A0ABD7KUI0</accession>
<reference evidence="1 2" key="1">
    <citation type="submission" date="2016-03" db="EMBL/GenBank/DDBJ databases">
        <authorList>
            <consortium name="Pathogen Informatics"/>
        </authorList>
    </citation>
    <scope>NUCLEOTIDE SEQUENCE [LARGE SCALE GENOMIC DNA]</scope>
    <source>
        <strain evidence="2">e552</strain>
    </source>
</reference>
<protein>
    <submittedName>
        <fullName evidence="1">Uncharacterized protein</fullName>
    </submittedName>
</protein>